<sequence>MKNNTVTVVKAKRLPDGAEVWVMDDMGLAIKPGQRIAKIGQGYAVDLSDVTGLSGSYLHSIEPCQMPLPAKEKSRIPEAPHK</sequence>
<evidence type="ECO:0000313" key="1">
    <source>
        <dbReference type="EMBL" id="MBK1880824.1"/>
    </source>
</evidence>
<dbReference type="AlphaFoldDB" id="A0A934S7K6"/>
<dbReference type="RefSeq" id="WP_200266408.1">
    <property type="nucleotide sequence ID" value="NZ_JAENIJ010000001.1"/>
</dbReference>
<name>A0A934S7K6_9BACT</name>
<reference evidence="1" key="1">
    <citation type="submission" date="2021-01" db="EMBL/GenBank/DDBJ databases">
        <title>Modified the classification status of verrucomicrobia.</title>
        <authorList>
            <person name="Feng X."/>
        </authorList>
    </citation>
    <scope>NUCLEOTIDE SEQUENCE</scope>
    <source>
        <strain evidence="1">KCTC 22041</strain>
    </source>
</reference>
<evidence type="ECO:0000313" key="2">
    <source>
        <dbReference type="Proteomes" id="UP000603141"/>
    </source>
</evidence>
<keyword evidence="2" id="KW-1185">Reference proteome</keyword>
<dbReference type="EMBL" id="JAENIJ010000001">
    <property type="protein sequence ID" value="MBK1880824.1"/>
    <property type="molecule type" value="Genomic_DNA"/>
</dbReference>
<dbReference type="Proteomes" id="UP000603141">
    <property type="component" value="Unassembled WGS sequence"/>
</dbReference>
<gene>
    <name evidence="1" type="ORF">JIN85_00275</name>
</gene>
<comment type="caution">
    <text evidence="1">The sequence shown here is derived from an EMBL/GenBank/DDBJ whole genome shotgun (WGS) entry which is preliminary data.</text>
</comment>
<accession>A0A934S7K6</accession>
<protein>
    <submittedName>
        <fullName evidence="1">Uncharacterized protein</fullName>
    </submittedName>
</protein>
<proteinExistence type="predicted"/>
<organism evidence="1 2">
    <name type="scientific">Luteolibacter pohnpeiensis</name>
    <dbReference type="NCBI Taxonomy" id="454153"/>
    <lineage>
        <taxon>Bacteria</taxon>
        <taxon>Pseudomonadati</taxon>
        <taxon>Verrucomicrobiota</taxon>
        <taxon>Verrucomicrobiia</taxon>
        <taxon>Verrucomicrobiales</taxon>
        <taxon>Verrucomicrobiaceae</taxon>
        <taxon>Luteolibacter</taxon>
    </lineage>
</organism>